<organism evidence="2 3">
    <name type="scientific">Rhizobium esperanzae</name>
    <dbReference type="NCBI Taxonomy" id="1967781"/>
    <lineage>
        <taxon>Bacteria</taxon>
        <taxon>Pseudomonadati</taxon>
        <taxon>Pseudomonadota</taxon>
        <taxon>Alphaproteobacteria</taxon>
        <taxon>Hyphomicrobiales</taxon>
        <taxon>Rhizobiaceae</taxon>
        <taxon>Rhizobium/Agrobacterium group</taxon>
        <taxon>Rhizobium</taxon>
    </lineage>
</organism>
<dbReference type="EMBL" id="MXPU01000001">
    <property type="protein sequence ID" value="OWO96950.1"/>
    <property type="molecule type" value="Genomic_DNA"/>
</dbReference>
<accession>A0A246E1N8</accession>
<sequence length="1182" mass="121167">MALDITTQDLIIDETAGLQDDDINASASPHSTNTTLQYMLSLDGAGGLSPPEVAFQSNFVVASASAGETITSVILTQNSSGTPFSTTVGVNSGIRTVDGNYVWLFQSATNANVVIGVIGTSNPLTEPDETGPLAFSLGLTGTGATHDLYTVQYVPLFHPDATNADDRIDLTNKVFASVTGTSVVNFSQLSDAPSGHNNWYILDADTASPQKILVTAHDNGVQAEVNVSTQGLGVASQDVRFGRELQIDLITGGTQSAGKDFTNAPTAPDYGSHLENVSSAGFSVSQSTPTGSVADIEIHAYNNNDNAEGAALPGDDNDTEINITGVTFKLNGVATTAAALGITVNLSGTGLILENVGDGVTIDFTTAGGVGGTFDRFTIKNIDTEKDFFDVKEVHYGGEVNNAHNEEVGTFINFDDDGPTIAATGSPPNLTVDETNLTTNASGDFATSFTANAGADGDAITYSLGISQAGSASGLTDTATHQAVLLFLEGGSVVGRAGVGGPVVFTVSVSAAGVVTLDQQRAIVHADASNPDDSATLAAANLVTLTATITDKDGDHASATHNIGQNLNFEDDAPIIGIKGGPSPLVVDETDLTTNVSAFGPAFVAFPGADGVGNGITYALGINPNNNVSGLTDTETGQSVLLFLEGGSVVGRAGAGGPVVFTVSVSAAGVITLDQARAVVHADANDPDDITTLAAADVTLTATITDGDGDQATSTGNIGQSLFFKDDGPTITVPFDGNPALVGIQHETLANALNASAGGAFGYNIGADVHPAAFYTGGGSDFVDQDGVTAGVQIGLTGTIIGGGSGSLLSSNVTLASESLTSATFNFTFTYDKDPAAGTQTGTAGGTLVFDKVADTYTINLTDPMEGFSFDVLHTSELLSKQPTSNTGHPQIVLEKLQADDSNTPADEDFYVQFTGNLVTKANPFSLTSNGEGSSGLSTFTPDGKLMVSNNNETWVSATQSTNGVAGDTIQKDELLTLRFFNSDVGIDNAKEATTPTATAGAMAIKFDGIGNSEDLMLILNLIDKDGADNIAGNGDDNHVITRAMYVSNEDIYKTGQVPAPYSSEFTLDNNDGLVIVEQNDYNAAGEDYVLQAVQIMQSGNGITGDATAINLIRGTGATGGSNVTGGLVNFDTTDNDVLKITDIGFTSTVSQTPDANLDFAFQVVDADGDQTAMQHILVDVA</sequence>
<proteinExistence type="predicted"/>
<comment type="caution">
    <text evidence="2">The sequence shown here is derived from an EMBL/GenBank/DDBJ whole genome shotgun (WGS) entry which is preliminary data.</text>
</comment>
<protein>
    <recommendedName>
        <fullName evidence="1">DUF5801 domain-containing protein</fullName>
    </recommendedName>
</protein>
<reference evidence="2 3" key="1">
    <citation type="submission" date="2017-03" db="EMBL/GenBank/DDBJ databases">
        <title>Genome of strain Rhizobium sp. CNPSo 668.</title>
        <authorList>
            <person name="Ribeiro R."/>
        </authorList>
    </citation>
    <scope>NUCLEOTIDE SEQUENCE [LARGE SCALE GENOMIC DNA]</scope>
    <source>
        <strain evidence="2 3">CNPSo 668</strain>
    </source>
</reference>
<feature type="domain" description="DUF5801" evidence="1">
    <location>
        <begin position="585"/>
        <end position="719"/>
    </location>
</feature>
<evidence type="ECO:0000259" key="1">
    <source>
        <dbReference type="Pfam" id="PF19116"/>
    </source>
</evidence>
<feature type="domain" description="DUF5801" evidence="1">
    <location>
        <begin position="430"/>
        <end position="564"/>
    </location>
</feature>
<evidence type="ECO:0000313" key="2">
    <source>
        <dbReference type="EMBL" id="OWO96950.1"/>
    </source>
</evidence>
<dbReference type="AlphaFoldDB" id="A0A246E1N8"/>
<evidence type="ECO:0000313" key="3">
    <source>
        <dbReference type="Proteomes" id="UP000197269"/>
    </source>
</evidence>
<dbReference type="InterPro" id="IPR043824">
    <property type="entry name" value="DUF5801"/>
</dbReference>
<dbReference type="RefSeq" id="WP_088390421.1">
    <property type="nucleotide sequence ID" value="NZ_MXPU01000001.1"/>
</dbReference>
<dbReference type="Pfam" id="PF19116">
    <property type="entry name" value="DUF5801"/>
    <property type="match status" value="2"/>
</dbReference>
<gene>
    <name evidence="2" type="ORF">B5E41_01270</name>
</gene>
<name>A0A246E1N8_9HYPH</name>
<dbReference type="Proteomes" id="UP000197269">
    <property type="component" value="Unassembled WGS sequence"/>
</dbReference>